<feature type="transmembrane region" description="Helical" evidence="1">
    <location>
        <begin position="67"/>
        <end position="85"/>
    </location>
</feature>
<gene>
    <name evidence="2" type="ORF">H7U19_07890</name>
</gene>
<dbReference type="Proteomes" id="UP000656244">
    <property type="component" value="Unassembled WGS sequence"/>
</dbReference>
<protein>
    <submittedName>
        <fullName evidence="2">Uncharacterized protein</fullName>
    </submittedName>
</protein>
<keyword evidence="1" id="KW-1133">Transmembrane helix</keyword>
<dbReference type="RefSeq" id="WP_186561037.1">
    <property type="nucleotide sequence ID" value="NZ_JACNMF010000002.1"/>
</dbReference>
<keyword evidence="1" id="KW-0812">Transmembrane</keyword>
<feature type="transmembrane region" description="Helical" evidence="1">
    <location>
        <begin position="7"/>
        <end position="25"/>
    </location>
</feature>
<evidence type="ECO:0000256" key="1">
    <source>
        <dbReference type="SAM" id="Phobius"/>
    </source>
</evidence>
<proteinExistence type="predicted"/>
<evidence type="ECO:0000313" key="3">
    <source>
        <dbReference type="Proteomes" id="UP000656244"/>
    </source>
</evidence>
<comment type="caution">
    <text evidence="2">The sequence shown here is derived from an EMBL/GenBank/DDBJ whole genome shotgun (WGS) entry which is preliminary data.</text>
</comment>
<sequence length="134" mass="14120">MHKIFKILAYVLAVIAIILTAMIASGNEGQVGSILFVAYIVLAIVLAAVVIFTLVNTFANPANLKRTLINLGAFLLLAVICYAMATGTETDLKDGGTLSAGASKMVGAGLYLFYFLIIIAAGTMLFSGIKKMIK</sequence>
<keyword evidence="3" id="KW-1185">Reference proteome</keyword>
<reference evidence="2" key="1">
    <citation type="submission" date="2020-08" db="EMBL/GenBank/DDBJ databases">
        <title>Hyunsoonleella sp. strain SJ7 genome sequencing and assembly.</title>
        <authorList>
            <person name="Kim I."/>
        </authorList>
    </citation>
    <scope>NUCLEOTIDE SEQUENCE</scope>
    <source>
        <strain evidence="2">SJ7</strain>
    </source>
</reference>
<dbReference type="EMBL" id="JACNMF010000002">
    <property type="protein sequence ID" value="MBC3758321.1"/>
    <property type="molecule type" value="Genomic_DNA"/>
</dbReference>
<dbReference type="AlphaFoldDB" id="A0A923HC03"/>
<accession>A0A923HC03</accession>
<organism evidence="2 3">
    <name type="scientific">Hyunsoonleella aquatilis</name>
    <dbReference type="NCBI Taxonomy" id="2762758"/>
    <lineage>
        <taxon>Bacteria</taxon>
        <taxon>Pseudomonadati</taxon>
        <taxon>Bacteroidota</taxon>
        <taxon>Flavobacteriia</taxon>
        <taxon>Flavobacteriales</taxon>
        <taxon>Flavobacteriaceae</taxon>
    </lineage>
</organism>
<evidence type="ECO:0000313" key="2">
    <source>
        <dbReference type="EMBL" id="MBC3758321.1"/>
    </source>
</evidence>
<feature type="transmembrane region" description="Helical" evidence="1">
    <location>
        <begin position="105"/>
        <end position="126"/>
    </location>
</feature>
<name>A0A923HC03_9FLAO</name>
<feature type="transmembrane region" description="Helical" evidence="1">
    <location>
        <begin position="31"/>
        <end position="55"/>
    </location>
</feature>
<keyword evidence="1" id="KW-0472">Membrane</keyword>